<accession>A0A212DI99</accession>
<feature type="transmembrane region" description="Helical" evidence="2">
    <location>
        <begin position="110"/>
        <end position="131"/>
    </location>
</feature>
<dbReference type="InterPro" id="IPR036259">
    <property type="entry name" value="MFS_trans_sf"/>
</dbReference>
<keyword evidence="2" id="KW-1133">Transmembrane helix</keyword>
<protein>
    <submittedName>
        <fullName evidence="3">SLC43A3</fullName>
    </submittedName>
</protein>
<dbReference type="Proteomes" id="UP000242450">
    <property type="component" value="Chromosome 1"/>
</dbReference>
<dbReference type="PANTHER" id="PTHR20765:SF1">
    <property type="entry name" value="EQUILIBRATIVE NUCLEOBASE TRANSPORTER 1"/>
    <property type="match status" value="1"/>
</dbReference>
<dbReference type="OrthoDB" id="330047at2759"/>
<evidence type="ECO:0000256" key="2">
    <source>
        <dbReference type="SAM" id="Phobius"/>
    </source>
</evidence>
<comment type="caution">
    <text evidence="3">The sequence shown here is derived from an EMBL/GenBank/DDBJ whole genome shotgun (WGS) entry which is preliminary data.</text>
</comment>
<evidence type="ECO:0000256" key="1">
    <source>
        <dbReference type="ARBA" id="ARBA00004141"/>
    </source>
</evidence>
<feature type="non-terminal residue" evidence="3">
    <location>
        <position position="147"/>
    </location>
</feature>
<evidence type="ECO:0000313" key="4">
    <source>
        <dbReference type="Proteomes" id="UP000242450"/>
    </source>
</evidence>
<gene>
    <name evidence="3" type="ORF">Celaphus_00009404</name>
</gene>
<proteinExistence type="predicted"/>
<feature type="transmembrane region" description="Helical" evidence="2">
    <location>
        <begin position="72"/>
        <end position="90"/>
    </location>
</feature>
<name>A0A212DI99_CEREH</name>
<reference evidence="3 4" key="1">
    <citation type="journal article" date="2018" name="Mol. Genet. Genomics">
        <title>The red deer Cervus elaphus genome CerEla1.0: sequencing, annotating, genes, and chromosomes.</title>
        <authorList>
            <person name="Bana N.A."/>
            <person name="Nyiri A."/>
            <person name="Nagy J."/>
            <person name="Frank K."/>
            <person name="Nagy T."/>
            <person name="Steger V."/>
            <person name="Schiller M."/>
            <person name="Lakatos P."/>
            <person name="Sugar L."/>
            <person name="Horn P."/>
            <person name="Barta E."/>
            <person name="Orosz L."/>
        </authorList>
    </citation>
    <scope>NUCLEOTIDE SEQUENCE [LARGE SCALE GENOMIC DNA]</scope>
    <source>
        <strain evidence="3">Hungarian</strain>
    </source>
</reference>
<keyword evidence="4" id="KW-1185">Reference proteome</keyword>
<dbReference type="GO" id="GO:0016020">
    <property type="term" value="C:membrane"/>
    <property type="evidence" value="ECO:0007669"/>
    <property type="project" value="UniProtKB-SubCell"/>
</dbReference>
<evidence type="ECO:0000313" key="3">
    <source>
        <dbReference type="EMBL" id="OWK17968.1"/>
    </source>
</evidence>
<keyword evidence="2" id="KW-0472">Membrane</keyword>
<dbReference type="InterPro" id="IPR027197">
    <property type="entry name" value="SLC43A3"/>
</dbReference>
<comment type="subcellular location">
    <subcellularLocation>
        <location evidence="1">Membrane</location>
        <topology evidence="1">Multi-pass membrane protein</topology>
    </subcellularLocation>
</comment>
<dbReference type="SUPFAM" id="SSF103473">
    <property type="entry name" value="MFS general substrate transporter"/>
    <property type="match status" value="1"/>
</dbReference>
<sequence>MLRGGGGVALEEPGEARASELSARALPLRLLHPVPPQFNGNSCPNLLPLPSETPGEQQAPGSFWSYVFSQRFTWHVVWLSVIQLWHYLFIGTLNSLLNNLASKDSALVSTYTNAFAVTQFFGVLCAPWNGLLMDRLKHKYQEEAKKT</sequence>
<organism evidence="3 4">
    <name type="scientific">Cervus elaphus hippelaphus</name>
    <name type="common">European red deer</name>
    <dbReference type="NCBI Taxonomy" id="46360"/>
    <lineage>
        <taxon>Eukaryota</taxon>
        <taxon>Metazoa</taxon>
        <taxon>Chordata</taxon>
        <taxon>Craniata</taxon>
        <taxon>Vertebrata</taxon>
        <taxon>Euteleostomi</taxon>
        <taxon>Mammalia</taxon>
        <taxon>Eutheria</taxon>
        <taxon>Laurasiatheria</taxon>
        <taxon>Artiodactyla</taxon>
        <taxon>Ruminantia</taxon>
        <taxon>Pecora</taxon>
        <taxon>Cervidae</taxon>
        <taxon>Cervinae</taxon>
        <taxon>Cervus</taxon>
    </lineage>
</organism>
<dbReference type="AlphaFoldDB" id="A0A212DI99"/>
<dbReference type="EMBL" id="MKHE01000001">
    <property type="protein sequence ID" value="OWK17968.1"/>
    <property type="molecule type" value="Genomic_DNA"/>
</dbReference>
<keyword evidence="2" id="KW-0812">Transmembrane</keyword>
<dbReference type="PANTHER" id="PTHR20765">
    <property type="entry name" value="SOLUTE CARRIER FAMILY 43 MEMBER 3-RELATED"/>
    <property type="match status" value="1"/>
</dbReference>